<dbReference type="SUPFAM" id="SSF46785">
    <property type="entry name" value="Winged helix' DNA-binding domain"/>
    <property type="match status" value="1"/>
</dbReference>
<keyword evidence="3" id="KW-0804">Transcription</keyword>
<protein>
    <submittedName>
        <fullName evidence="5">GntR family transcriptional regulator</fullName>
    </submittedName>
</protein>
<evidence type="ECO:0000256" key="1">
    <source>
        <dbReference type="ARBA" id="ARBA00023015"/>
    </source>
</evidence>
<proteinExistence type="predicted"/>
<gene>
    <name evidence="5" type="ORF">ACFPCV_09500</name>
</gene>
<dbReference type="Proteomes" id="UP001595859">
    <property type="component" value="Unassembled WGS sequence"/>
</dbReference>
<reference evidence="6" key="1">
    <citation type="journal article" date="2019" name="Int. J. Syst. Evol. Microbiol.">
        <title>The Global Catalogue of Microorganisms (GCM) 10K type strain sequencing project: providing services to taxonomists for standard genome sequencing and annotation.</title>
        <authorList>
            <consortium name="The Broad Institute Genomics Platform"/>
            <consortium name="The Broad Institute Genome Sequencing Center for Infectious Disease"/>
            <person name="Wu L."/>
            <person name="Ma J."/>
        </authorList>
    </citation>
    <scope>NUCLEOTIDE SEQUENCE [LARGE SCALE GENOMIC DNA]</scope>
    <source>
        <strain evidence="6">ZS-22-S1</strain>
    </source>
</reference>
<dbReference type="RefSeq" id="WP_378055674.1">
    <property type="nucleotide sequence ID" value="NZ_JBHSIS010000003.1"/>
</dbReference>
<dbReference type="PANTHER" id="PTHR38445">
    <property type="entry name" value="HTH-TYPE TRANSCRIPTIONAL REPRESSOR YTRA"/>
    <property type="match status" value="1"/>
</dbReference>
<accession>A0ABV9RYU5</accession>
<dbReference type="SMART" id="SM00345">
    <property type="entry name" value="HTH_GNTR"/>
    <property type="match status" value="1"/>
</dbReference>
<dbReference type="CDD" id="cd07377">
    <property type="entry name" value="WHTH_GntR"/>
    <property type="match status" value="1"/>
</dbReference>
<organism evidence="5 6">
    <name type="scientific">Actinophytocola glycyrrhizae</name>
    <dbReference type="NCBI Taxonomy" id="2044873"/>
    <lineage>
        <taxon>Bacteria</taxon>
        <taxon>Bacillati</taxon>
        <taxon>Actinomycetota</taxon>
        <taxon>Actinomycetes</taxon>
        <taxon>Pseudonocardiales</taxon>
        <taxon>Pseudonocardiaceae</taxon>
    </lineage>
</organism>
<dbReference type="Gene3D" id="1.10.10.10">
    <property type="entry name" value="Winged helix-like DNA-binding domain superfamily/Winged helix DNA-binding domain"/>
    <property type="match status" value="1"/>
</dbReference>
<comment type="caution">
    <text evidence="5">The sequence shown here is derived from an EMBL/GenBank/DDBJ whole genome shotgun (WGS) entry which is preliminary data.</text>
</comment>
<keyword evidence="2" id="KW-0238">DNA-binding</keyword>
<dbReference type="PANTHER" id="PTHR38445:SF10">
    <property type="entry name" value="GNTR-FAMILY TRANSCRIPTIONAL REGULATOR"/>
    <property type="match status" value="1"/>
</dbReference>
<sequence>MTVNFDDRSPIYRQIAERIEAEVLSGALAGDEQVMSTNKYAAFHRINPATVNKAFQQLVDDGILYKRRGIGMFVSPQARQTLRTRRRKSFFTDVFDPMVEEARAVGIELSELVERIDELAREDER</sequence>
<evidence type="ECO:0000313" key="6">
    <source>
        <dbReference type="Proteomes" id="UP001595859"/>
    </source>
</evidence>
<keyword evidence="6" id="KW-1185">Reference proteome</keyword>
<dbReference type="InterPro" id="IPR036388">
    <property type="entry name" value="WH-like_DNA-bd_sf"/>
</dbReference>
<evidence type="ECO:0000256" key="3">
    <source>
        <dbReference type="ARBA" id="ARBA00023163"/>
    </source>
</evidence>
<evidence type="ECO:0000256" key="2">
    <source>
        <dbReference type="ARBA" id="ARBA00023125"/>
    </source>
</evidence>
<dbReference type="InterPro" id="IPR000524">
    <property type="entry name" value="Tscrpt_reg_HTH_GntR"/>
</dbReference>
<evidence type="ECO:0000313" key="5">
    <source>
        <dbReference type="EMBL" id="MFC4853743.1"/>
    </source>
</evidence>
<dbReference type="PROSITE" id="PS50949">
    <property type="entry name" value="HTH_GNTR"/>
    <property type="match status" value="1"/>
</dbReference>
<dbReference type="Pfam" id="PF00392">
    <property type="entry name" value="GntR"/>
    <property type="match status" value="1"/>
</dbReference>
<dbReference type="EMBL" id="JBHSIS010000003">
    <property type="protein sequence ID" value="MFC4853743.1"/>
    <property type="molecule type" value="Genomic_DNA"/>
</dbReference>
<dbReference type="InterPro" id="IPR036390">
    <property type="entry name" value="WH_DNA-bd_sf"/>
</dbReference>
<name>A0ABV9RYU5_9PSEU</name>
<evidence type="ECO:0000259" key="4">
    <source>
        <dbReference type="PROSITE" id="PS50949"/>
    </source>
</evidence>
<feature type="domain" description="HTH gntR-type" evidence="4">
    <location>
        <begin position="9"/>
        <end position="77"/>
    </location>
</feature>
<keyword evidence="1" id="KW-0805">Transcription regulation</keyword>